<dbReference type="EMBL" id="BGZK01000462">
    <property type="protein sequence ID" value="GBP44976.1"/>
    <property type="molecule type" value="Genomic_DNA"/>
</dbReference>
<reference evidence="2 3" key="1">
    <citation type="journal article" date="2019" name="Commun. Biol.">
        <title>The bagworm genome reveals a unique fibroin gene that provides high tensile strength.</title>
        <authorList>
            <person name="Kono N."/>
            <person name="Nakamura H."/>
            <person name="Ohtoshi R."/>
            <person name="Tomita M."/>
            <person name="Numata K."/>
            <person name="Arakawa K."/>
        </authorList>
    </citation>
    <scope>NUCLEOTIDE SEQUENCE [LARGE SCALE GENOMIC DNA]</scope>
</reference>
<name>A0A4C1W0C3_EUMVA</name>
<evidence type="ECO:0000313" key="2">
    <source>
        <dbReference type="EMBL" id="GBP44976.1"/>
    </source>
</evidence>
<dbReference type="AlphaFoldDB" id="A0A4C1W0C3"/>
<feature type="compositionally biased region" description="Low complexity" evidence="1">
    <location>
        <begin position="29"/>
        <end position="38"/>
    </location>
</feature>
<accession>A0A4C1W0C3</accession>
<dbReference type="Proteomes" id="UP000299102">
    <property type="component" value="Unassembled WGS sequence"/>
</dbReference>
<proteinExistence type="predicted"/>
<protein>
    <submittedName>
        <fullName evidence="2">Uncharacterized protein</fullName>
    </submittedName>
</protein>
<evidence type="ECO:0000313" key="3">
    <source>
        <dbReference type="Proteomes" id="UP000299102"/>
    </source>
</evidence>
<feature type="region of interest" description="Disordered" evidence="1">
    <location>
        <begin position="29"/>
        <end position="57"/>
    </location>
</feature>
<gene>
    <name evidence="2" type="ORF">EVAR_33403_1</name>
</gene>
<comment type="caution">
    <text evidence="2">The sequence shown here is derived from an EMBL/GenBank/DDBJ whole genome shotgun (WGS) entry which is preliminary data.</text>
</comment>
<evidence type="ECO:0000256" key="1">
    <source>
        <dbReference type="SAM" id="MobiDB-lite"/>
    </source>
</evidence>
<sequence length="78" mass="7969">MFETFGLLANGGGVGATADVERVYGAGGRSVSTAGGAAARRRRRREQKLSGATCQRHGAGRGLLARTCRGAAGKHVGR</sequence>
<keyword evidence="3" id="KW-1185">Reference proteome</keyword>
<organism evidence="2 3">
    <name type="scientific">Eumeta variegata</name>
    <name type="common">Bagworm moth</name>
    <name type="synonym">Eumeta japonica</name>
    <dbReference type="NCBI Taxonomy" id="151549"/>
    <lineage>
        <taxon>Eukaryota</taxon>
        <taxon>Metazoa</taxon>
        <taxon>Ecdysozoa</taxon>
        <taxon>Arthropoda</taxon>
        <taxon>Hexapoda</taxon>
        <taxon>Insecta</taxon>
        <taxon>Pterygota</taxon>
        <taxon>Neoptera</taxon>
        <taxon>Endopterygota</taxon>
        <taxon>Lepidoptera</taxon>
        <taxon>Glossata</taxon>
        <taxon>Ditrysia</taxon>
        <taxon>Tineoidea</taxon>
        <taxon>Psychidae</taxon>
        <taxon>Oiketicinae</taxon>
        <taxon>Eumeta</taxon>
    </lineage>
</organism>